<dbReference type="InterPro" id="IPR013108">
    <property type="entry name" value="Amidohydro_3"/>
</dbReference>
<evidence type="ECO:0000313" key="6">
    <source>
        <dbReference type="Proteomes" id="UP000241912"/>
    </source>
</evidence>
<evidence type="ECO:0000259" key="3">
    <source>
        <dbReference type="Pfam" id="PF07969"/>
    </source>
</evidence>
<dbReference type="CDD" id="cd01317">
    <property type="entry name" value="DHOase_IIa"/>
    <property type="match status" value="1"/>
</dbReference>
<dbReference type="InterPro" id="IPR032466">
    <property type="entry name" value="Metal_Hydrolase"/>
</dbReference>
<dbReference type="Gene3D" id="2.30.40.10">
    <property type="entry name" value="Urease, subunit C, domain 1"/>
    <property type="match status" value="1"/>
</dbReference>
<comment type="caution">
    <text evidence="5">The sequence shown here is derived from an EMBL/GenBank/DDBJ whole genome shotgun (WGS) entry which is preliminary data.</text>
</comment>
<evidence type="ECO:0000256" key="1">
    <source>
        <dbReference type="ARBA" id="ARBA00022833"/>
    </source>
</evidence>
<evidence type="ECO:0000256" key="2">
    <source>
        <dbReference type="ARBA" id="ARBA00022975"/>
    </source>
</evidence>
<evidence type="ECO:0000259" key="4">
    <source>
        <dbReference type="Pfam" id="PF12890"/>
    </source>
</evidence>
<dbReference type="GO" id="GO:0004038">
    <property type="term" value="F:allantoinase activity"/>
    <property type="evidence" value="ECO:0007669"/>
    <property type="project" value="TreeGrafter"/>
</dbReference>
<dbReference type="GO" id="GO:0006221">
    <property type="term" value="P:pyrimidine nucleotide biosynthetic process"/>
    <property type="evidence" value="ECO:0007669"/>
    <property type="project" value="UniProtKB-KW"/>
</dbReference>
<dbReference type="GO" id="GO:0046872">
    <property type="term" value="F:metal ion binding"/>
    <property type="evidence" value="ECO:0007669"/>
    <property type="project" value="InterPro"/>
</dbReference>
<gene>
    <name evidence="5" type="ORF">C7H79_10090</name>
</gene>
<keyword evidence="2" id="KW-0665">Pyrimidine biosynthesis</keyword>
<dbReference type="PANTHER" id="PTHR43668">
    <property type="entry name" value="ALLANTOINASE"/>
    <property type="match status" value="1"/>
</dbReference>
<dbReference type="InterPro" id="IPR050138">
    <property type="entry name" value="DHOase/Allantoinase_Hydrolase"/>
</dbReference>
<dbReference type="RefSeq" id="WP_106707149.1">
    <property type="nucleotide sequence ID" value="NZ_PXXU01000028.1"/>
</dbReference>
<dbReference type="SUPFAM" id="SSF51338">
    <property type="entry name" value="Composite domain of metallo-dependent hydrolases"/>
    <property type="match status" value="1"/>
</dbReference>
<dbReference type="GO" id="GO:0004151">
    <property type="term" value="F:dihydroorotase activity"/>
    <property type="evidence" value="ECO:0007669"/>
    <property type="project" value="InterPro"/>
</dbReference>
<dbReference type="Pfam" id="PF07969">
    <property type="entry name" value="Amidohydro_3"/>
    <property type="match status" value="1"/>
</dbReference>
<sequence length="424" mass="45741">MKIHIKNGRFIDPRSGVDAVQDVFIAKGKIVGIGKAPAEFQASRIIDAQSLIVCPGLVDLSVRLREPGLEYKATLESEMKATVAGGVTSIACPPDTDPPLDEPGLVEMLKHRAKNLNQAHVYPIGALTQGLKGERLTEMAELNDAGCVVFGQPDGLLSNLRVLMQAMRYASTFDFSVWLRPQEISLTGDGVAHDGEVATRLGLLTIPVCAETIAISNIILLAKETGVKVHLCRISSAEGLMMIRAAKQQGLPITCDVTINHLHLSDMDIGYFDSNCHLMPPLRGFDDRDALRQGLLNGTIDAICSDHAPVDEDAKLLPFGQSEIGATGVELLLPLTLKWGTEMRLSLPKILAKITSDPASILGIDAGHLSVGSAADICIFDPERYWKVTFSAILSQGKNTPFMGMELPGSIKYTLVNGHIVYEN</sequence>
<proteinExistence type="predicted"/>
<reference evidence="5 6" key="1">
    <citation type="submission" date="2018-03" db="EMBL/GenBank/DDBJ databases">
        <title>Draft genome of Nitrosomonas supralitoralis APG5.</title>
        <authorList>
            <person name="Urakawa H."/>
            <person name="Lopez J.V."/>
        </authorList>
    </citation>
    <scope>NUCLEOTIDE SEQUENCE [LARGE SCALE GENOMIC DNA]</scope>
    <source>
        <strain evidence="5 6">APG5</strain>
    </source>
</reference>
<dbReference type="GO" id="GO:0005737">
    <property type="term" value="C:cytoplasm"/>
    <property type="evidence" value="ECO:0007669"/>
    <property type="project" value="TreeGrafter"/>
</dbReference>
<feature type="domain" description="Amidohydrolase 3" evidence="3">
    <location>
        <begin position="341"/>
        <end position="422"/>
    </location>
</feature>
<evidence type="ECO:0000313" key="5">
    <source>
        <dbReference type="EMBL" id="PSJ17062.1"/>
    </source>
</evidence>
<dbReference type="EMBL" id="PXXU01000028">
    <property type="protein sequence ID" value="PSJ17062.1"/>
    <property type="molecule type" value="Genomic_DNA"/>
</dbReference>
<dbReference type="SUPFAM" id="SSF51556">
    <property type="entry name" value="Metallo-dependent hydrolases"/>
    <property type="match status" value="1"/>
</dbReference>
<dbReference type="NCBIfam" id="TIGR00857">
    <property type="entry name" value="pyrC_multi"/>
    <property type="match status" value="1"/>
</dbReference>
<dbReference type="AlphaFoldDB" id="A0A2P7NUB4"/>
<dbReference type="Pfam" id="PF12890">
    <property type="entry name" value="DHOase"/>
    <property type="match status" value="1"/>
</dbReference>
<dbReference type="OrthoDB" id="9803027at2"/>
<accession>A0A2P7NUB4</accession>
<keyword evidence="6" id="KW-1185">Reference proteome</keyword>
<keyword evidence="1" id="KW-0862">Zinc</keyword>
<dbReference type="InterPro" id="IPR011059">
    <property type="entry name" value="Metal-dep_hydrolase_composite"/>
</dbReference>
<dbReference type="GO" id="GO:0006145">
    <property type="term" value="P:purine nucleobase catabolic process"/>
    <property type="evidence" value="ECO:0007669"/>
    <property type="project" value="TreeGrafter"/>
</dbReference>
<dbReference type="PANTHER" id="PTHR43668:SF2">
    <property type="entry name" value="ALLANTOINASE"/>
    <property type="match status" value="1"/>
</dbReference>
<dbReference type="InterPro" id="IPR004722">
    <property type="entry name" value="DHOase"/>
</dbReference>
<feature type="domain" description="Dihydroorotase catalytic" evidence="4">
    <location>
        <begin position="52"/>
        <end position="238"/>
    </location>
</feature>
<protein>
    <submittedName>
        <fullName evidence="5">Dihydroorotase</fullName>
    </submittedName>
</protein>
<dbReference type="Proteomes" id="UP000241912">
    <property type="component" value="Unassembled WGS sequence"/>
</dbReference>
<dbReference type="InterPro" id="IPR024403">
    <property type="entry name" value="DHOase_cat"/>
</dbReference>
<dbReference type="NCBIfam" id="NF005791">
    <property type="entry name" value="PRK07627.1"/>
    <property type="match status" value="1"/>
</dbReference>
<name>A0A2P7NUB4_9PROT</name>
<dbReference type="Gene3D" id="3.20.20.140">
    <property type="entry name" value="Metal-dependent hydrolases"/>
    <property type="match status" value="1"/>
</dbReference>
<organism evidence="5 6">
    <name type="scientific">Nitrosomonas supralitoralis</name>
    <dbReference type="NCBI Taxonomy" id="2116706"/>
    <lineage>
        <taxon>Bacteria</taxon>
        <taxon>Pseudomonadati</taxon>
        <taxon>Pseudomonadota</taxon>
        <taxon>Betaproteobacteria</taxon>
        <taxon>Nitrosomonadales</taxon>
        <taxon>Nitrosomonadaceae</taxon>
        <taxon>Nitrosomonas</taxon>
    </lineage>
</organism>